<dbReference type="InterPro" id="IPR010426">
    <property type="entry name" value="MTTB_MeTrfase"/>
</dbReference>
<feature type="compositionally biased region" description="Low complexity" evidence="4">
    <location>
        <begin position="15"/>
        <end position="26"/>
    </location>
</feature>
<dbReference type="GO" id="GO:0015948">
    <property type="term" value="P:methanogenesis"/>
    <property type="evidence" value="ECO:0007669"/>
    <property type="project" value="InterPro"/>
</dbReference>
<dbReference type="InterPro" id="IPR038601">
    <property type="entry name" value="MttB-like_sf"/>
</dbReference>
<dbReference type="AlphaFoldDB" id="A0A381SA83"/>
<gene>
    <name evidence="5" type="ORF">METZ01_LOCUS53258</name>
</gene>
<dbReference type="EMBL" id="UINC01002797">
    <property type="protein sequence ID" value="SVA00404.1"/>
    <property type="molecule type" value="Genomic_DNA"/>
</dbReference>
<comment type="similarity">
    <text evidence="1">Belongs to the trimethylamine methyltransferase family.</text>
</comment>
<reference evidence="5" key="1">
    <citation type="submission" date="2018-05" db="EMBL/GenBank/DDBJ databases">
        <authorList>
            <person name="Lanie J.A."/>
            <person name="Ng W.-L."/>
            <person name="Kazmierczak K.M."/>
            <person name="Andrzejewski T.M."/>
            <person name="Davidsen T.M."/>
            <person name="Wayne K.J."/>
            <person name="Tettelin H."/>
            <person name="Glass J.I."/>
            <person name="Rusch D."/>
            <person name="Podicherti R."/>
            <person name="Tsui H.-C.T."/>
            <person name="Winkler M.E."/>
        </authorList>
    </citation>
    <scope>NUCLEOTIDE SEQUENCE</scope>
</reference>
<dbReference type="Gene3D" id="3.20.20.480">
    <property type="entry name" value="Trimethylamine methyltransferase-like"/>
    <property type="match status" value="1"/>
</dbReference>
<evidence type="ECO:0000256" key="4">
    <source>
        <dbReference type="SAM" id="MobiDB-lite"/>
    </source>
</evidence>
<sequence>MGDDPTPKRSGRAGGRAARVAARAAGPTEEEKAVRPGQSGGRYKPLTDSECRTVYDTALTLLEEYGIGGPIPEFIDVVVPAGGWLDDDDRLHFPRSLVEEIIGMAAKSFTWHGLDDNRSIEVGGDRVHFGTAGAAVSVWDHETRKHRPSDLRDIYDVARLVDTLEHIHFHVRTLVPRDMVEARDLDVNTAYAIAMGTTKPIGTSFFQPEHVHEVVNMYDTILGRPGAFAERPFCVANNTFVVPPLRYAEDAVRSMVAQVRTGMPINLLSAGQAGATSPAALAGSLAQALAECLSALTCVNLMSPGHPCVMGLWPFVSDLRTGAMTGGSGEEAVLNAAAAQMTNWLGLPSGVAAGMADSKVPDNQAGHEKGLTVALAGHAGANLVYESAGMLASLLACSYEALVIDNDMLGAVNRTVRGIEITPDKLSVETIGSVIYGDGHFLGQDQTLSIMQSEYIYPEVGDRLSPADWFDAGATTVDERARLHVHDVLSTHFPSHISPEVDAAVREQFDIYLPVEELTTPSRRST</sequence>
<evidence type="ECO:0000313" key="5">
    <source>
        <dbReference type="EMBL" id="SVA00404.1"/>
    </source>
</evidence>
<dbReference type="GO" id="GO:0032259">
    <property type="term" value="P:methylation"/>
    <property type="evidence" value="ECO:0007669"/>
    <property type="project" value="UniProtKB-KW"/>
</dbReference>
<keyword evidence="3" id="KW-0808">Transferase</keyword>
<dbReference type="Pfam" id="PF06253">
    <property type="entry name" value="MTTB"/>
    <property type="match status" value="1"/>
</dbReference>
<evidence type="ECO:0000256" key="2">
    <source>
        <dbReference type="ARBA" id="ARBA00022603"/>
    </source>
</evidence>
<name>A0A381SA83_9ZZZZ</name>
<dbReference type="GO" id="GO:0008168">
    <property type="term" value="F:methyltransferase activity"/>
    <property type="evidence" value="ECO:0007669"/>
    <property type="project" value="UniProtKB-KW"/>
</dbReference>
<evidence type="ECO:0000256" key="3">
    <source>
        <dbReference type="ARBA" id="ARBA00022679"/>
    </source>
</evidence>
<protein>
    <recommendedName>
        <fullName evidence="6">Methyltransferase</fullName>
    </recommendedName>
</protein>
<evidence type="ECO:0008006" key="6">
    <source>
        <dbReference type="Google" id="ProtNLM"/>
    </source>
</evidence>
<organism evidence="5">
    <name type="scientific">marine metagenome</name>
    <dbReference type="NCBI Taxonomy" id="408172"/>
    <lineage>
        <taxon>unclassified sequences</taxon>
        <taxon>metagenomes</taxon>
        <taxon>ecological metagenomes</taxon>
    </lineage>
</organism>
<evidence type="ECO:0000256" key="1">
    <source>
        <dbReference type="ARBA" id="ARBA00007137"/>
    </source>
</evidence>
<feature type="region of interest" description="Disordered" evidence="4">
    <location>
        <begin position="1"/>
        <end position="47"/>
    </location>
</feature>
<accession>A0A381SA83</accession>
<proteinExistence type="inferred from homology"/>
<keyword evidence="2" id="KW-0489">Methyltransferase</keyword>